<keyword evidence="7" id="KW-0574">Periplasm</keyword>
<dbReference type="Gene3D" id="2.30.42.10">
    <property type="match status" value="2"/>
</dbReference>
<name>A0ABP8GD72_9BURK</name>
<reference evidence="14" key="1">
    <citation type="journal article" date="2019" name="Int. J. Syst. Evol. Microbiol.">
        <title>The Global Catalogue of Microorganisms (GCM) 10K type strain sequencing project: providing services to taxonomists for standard genome sequencing and annotation.</title>
        <authorList>
            <consortium name="The Broad Institute Genomics Platform"/>
            <consortium name="The Broad Institute Genome Sequencing Center for Infectious Disease"/>
            <person name="Wu L."/>
            <person name="Ma J."/>
        </authorList>
    </citation>
    <scope>NUCLEOTIDE SEQUENCE [LARGE SCALE GENOMIC DNA]</scope>
    <source>
        <strain evidence="14">JCM 17666</strain>
    </source>
</reference>
<evidence type="ECO:0000256" key="9">
    <source>
        <dbReference type="ARBA" id="ARBA00022825"/>
    </source>
</evidence>
<gene>
    <name evidence="13" type="ORF">GCM10023144_02040</name>
</gene>
<dbReference type="Proteomes" id="UP001501671">
    <property type="component" value="Unassembled WGS sequence"/>
</dbReference>
<evidence type="ECO:0000256" key="4">
    <source>
        <dbReference type="ARBA" id="ARBA00013035"/>
    </source>
</evidence>
<dbReference type="Pfam" id="PF17820">
    <property type="entry name" value="PDZ_6"/>
    <property type="match status" value="2"/>
</dbReference>
<keyword evidence="10" id="KW-0346">Stress response</keyword>
<organism evidence="13 14">
    <name type="scientific">Pigmentiphaga soli</name>
    <dbReference type="NCBI Taxonomy" id="1007095"/>
    <lineage>
        <taxon>Bacteria</taxon>
        <taxon>Pseudomonadati</taxon>
        <taxon>Pseudomonadota</taxon>
        <taxon>Betaproteobacteria</taxon>
        <taxon>Burkholderiales</taxon>
        <taxon>Alcaligenaceae</taxon>
        <taxon>Pigmentiphaga</taxon>
    </lineage>
</organism>
<evidence type="ECO:0000256" key="3">
    <source>
        <dbReference type="ARBA" id="ARBA00010541"/>
    </source>
</evidence>
<keyword evidence="9" id="KW-0720">Serine protease</keyword>
<dbReference type="SUPFAM" id="SSF88946">
    <property type="entry name" value="Sigma2 domain of RNA polymerase sigma factors"/>
    <property type="match status" value="1"/>
</dbReference>
<evidence type="ECO:0000313" key="13">
    <source>
        <dbReference type="EMBL" id="GAA4322229.1"/>
    </source>
</evidence>
<dbReference type="PANTHER" id="PTHR22939">
    <property type="entry name" value="SERINE PROTEASE FAMILY S1C HTRA-RELATED"/>
    <property type="match status" value="1"/>
</dbReference>
<dbReference type="InterPro" id="IPR043504">
    <property type="entry name" value="Peptidase_S1_PA_chymotrypsin"/>
</dbReference>
<dbReference type="SUPFAM" id="SSF50156">
    <property type="entry name" value="PDZ domain-like"/>
    <property type="match status" value="2"/>
</dbReference>
<dbReference type="EMBL" id="BAABFO010000001">
    <property type="protein sequence ID" value="GAA4322229.1"/>
    <property type="molecule type" value="Genomic_DNA"/>
</dbReference>
<keyword evidence="8" id="KW-0378">Hydrolase</keyword>
<comment type="catalytic activity">
    <reaction evidence="1">
        <text>Acts on substrates that are at least partially unfolded. The cleavage site P1 residue is normally between a pair of hydrophobic residues, such as Val-|-Val.</text>
        <dbReference type="EC" id="3.4.21.107"/>
    </reaction>
</comment>
<dbReference type="InterPro" id="IPR001478">
    <property type="entry name" value="PDZ"/>
</dbReference>
<evidence type="ECO:0000256" key="2">
    <source>
        <dbReference type="ARBA" id="ARBA00004418"/>
    </source>
</evidence>
<keyword evidence="14" id="KW-1185">Reference proteome</keyword>
<evidence type="ECO:0000256" key="8">
    <source>
        <dbReference type="ARBA" id="ARBA00022801"/>
    </source>
</evidence>
<evidence type="ECO:0000256" key="6">
    <source>
        <dbReference type="ARBA" id="ARBA00022670"/>
    </source>
</evidence>
<comment type="caution">
    <text evidence="13">The sequence shown here is derived from an EMBL/GenBank/DDBJ whole genome shotgun (WGS) entry which is preliminary data.</text>
</comment>
<evidence type="ECO:0000256" key="7">
    <source>
        <dbReference type="ARBA" id="ARBA00022764"/>
    </source>
</evidence>
<dbReference type="InterPro" id="IPR041489">
    <property type="entry name" value="PDZ_6"/>
</dbReference>
<feature type="domain" description="PDZ" evidence="12">
    <location>
        <begin position="99"/>
        <end position="171"/>
    </location>
</feature>
<evidence type="ECO:0000313" key="14">
    <source>
        <dbReference type="Proteomes" id="UP001501671"/>
    </source>
</evidence>
<dbReference type="Gene3D" id="2.40.10.10">
    <property type="entry name" value="Trypsin-like serine proteases"/>
    <property type="match status" value="1"/>
</dbReference>
<dbReference type="Pfam" id="PF00089">
    <property type="entry name" value="Trypsin"/>
    <property type="match status" value="1"/>
</dbReference>
<evidence type="ECO:0000256" key="10">
    <source>
        <dbReference type="ARBA" id="ARBA00023016"/>
    </source>
</evidence>
<comment type="similarity">
    <text evidence="3">Belongs to the peptidase S1C family.</text>
</comment>
<evidence type="ECO:0000256" key="11">
    <source>
        <dbReference type="ARBA" id="ARBA00032850"/>
    </source>
</evidence>
<dbReference type="PANTHER" id="PTHR22939:SF130">
    <property type="entry name" value="PERIPLASMIC SERINE ENDOPROTEASE DEGP-LIKE-RELATED"/>
    <property type="match status" value="1"/>
</dbReference>
<proteinExistence type="inferred from homology"/>
<feature type="domain" description="PDZ" evidence="12">
    <location>
        <begin position="206"/>
        <end position="298"/>
    </location>
</feature>
<dbReference type="InterPro" id="IPR036034">
    <property type="entry name" value="PDZ_sf"/>
</dbReference>
<sequence>MYTIEAAEAFLAAHYDELKRRLTRHLGCPDLAGDSLQDAWLRLASQRSARPVANPEAGNSGGPLFNLRGEVIGINSRIYSNSGGYQGLSFAIPIDVAMRIKEQLQTRGTVVRGRIGVVVQEITQALADSFHLPEPSGALVSYVAPGGAADQAGLRPGDVILRVGGRKVVQSADALIAIADAAPGDSVPLSIWRDRAPLSVDVVVDRFDAPRAPSAPPAAPPTPLGVVARPLLPQERQALRIGGGLLVQRVNDAAARAGVKPADVILAVNGQPVATVEELAEAVGAADGAAALLVLRNGIRLFIPIETSPPQGQAPSQPQQAAPR</sequence>
<dbReference type="InterPro" id="IPR001254">
    <property type="entry name" value="Trypsin_dom"/>
</dbReference>
<dbReference type="RefSeq" id="WP_345245415.1">
    <property type="nucleotide sequence ID" value="NZ_BAABFO010000001.1"/>
</dbReference>
<evidence type="ECO:0000256" key="5">
    <source>
        <dbReference type="ARBA" id="ARBA00013958"/>
    </source>
</evidence>
<evidence type="ECO:0000259" key="12">
    <source>
        <dbReference type="PROSITE" id="PS50106"/>
    </source>
</evidence>
<dbReference type="PRINTS" id="PR00834">
    <property type="entry name" value="PROTEASES2C"/>
</dbReference>
<dbReference type="InterPro" id="IPR013325">
    <property type="entry name" value="RNA_pol_sigma_r2"/>
</dbReference>
<accession>A0ABP8GD72</accession>
<dbReference type="SMART" id="SM00228">
    <property type="entry name" value="PDZ"/>
    <property type="match status" value="2"/>
</dbReference>
<protein>
    <recommendedName>
        <fullName evidence="5">Probable periplasmic serine endoprotease DegP-like</fullName>
        <ecNumber evidence="4">3.4.21.107</ecNumber>
    </recommendedName>
    <alternativeName>
        <fullName evidence="11">Protease Do</fullName>
    </alternativeName>
</protein>
<comment type="subcellular location">
    <subcellularLocation>
        <location evidence="2">Periplasm</location>
    </subcellularLocation>
</comment>
<dbReference type="PROSITE" id="PS50106">
    <property type="entry name" value="PDZ"/>
    <property type="match status" value="2"/>
</dbReference>
<evidence type="ECO:0000256" key="1">
    <source>
        <dbReference type="ARBA" id="ARBA00001772"/>
    </source>
</evidence>
<keyword evidence="6" id="KW-0645">Protease</keyword>
<dbReference type="EC" id="3.4.21.107" evidence="4"/>
<dbReference type="InterPro" id="IPR001940">
    <property type="entry name" value="Peptidase_S1C"/>
</dbReference>